<keyword evidence="1" id="KW-0547">Nucleotide-binding</keyword>
<feature type="binding site" evidence="1">
    <location>
        <position position="54"/>
    </location>
    <ligand>
        <name>ATP</name>
        <dbReference type="ChEBI" id="CHEBI:30616"/>
    </ligand>
</feature>
<dbReference type="PROSITE" id="PS00107">
    <property type="entry name" value="PROTEIN_KINASE_ATP"/>
    <property type="match status" value="1"/>
</dbReference>
<dbReference type="OrthoDB" id="8693905at2759"/>
<protein>
    <recommendedName>
        <fullName evidence="2">Protein kinase domain-containing protein</fullName>
    </recommendedName>
</protein>
<dbReference type="InterPro" id="IPR017441">
    <property type="entry name" value="Protein_kinase_ATP_BS"/>
</dbReference>
<dbReference type="GO" id="GO:0004672">
    <property type="term" value="F:protein kinase activity"/>
    <property type="evidence" value="ECO:0007669"/>
    <property type="project" value="InterPro"/>
</dbReference>
<sequence>MSRENTTRSLDSIDLAALRDPAGIFELVEVVGNGTYGQVYKGRHVKTGQLAAIKVMEVTELSLRKVLLDRTTSSGFVMLLSLNKEYIHLTVTLFGLLGNEHIFQFYYEYTIRSFLIIITDVLAV</sequence>
<comment type="caution">
    <text evidence="3">The sequence shown here is derived from an EMBL/GenBank/DDBJ whole genome shotgun (WGS) entry which is preliminary data.</text>
</comment>
<organism evidence="3 4">
    <name type="scientific">Dissostichus mawsoni</name>
    <name type="common">Antarctic cod</name>
    <dbReference type="NCBI Taxonomy" id="36200"/>
    <lineage>
        <taxon>Eukaryota</taxon>
        <taxon>Metazoa</taxon>
        <taxon>Chordata</taxon>
        <taxon>Craniata</taxon>
        <taxon>Vertebrata</taxon>
        <taxon>Euteleostomi</taxon>
        <taxon>Actinopterygii</taxon>
        <taxon>Neopterygii</taxon>
        <taxon>Teleostei</taxon>
        <taxon>Neoteleostei</taxon>
        <taxon>Acanthomorphata</taxon>
        <taxon>Eupercaria</taxon>
        <taxon>Perciformes</taxon>
        <taxon>Notothenioidei</taxon>
        <taxon>Nototheniidae</taxon>
        <taxon>Dissostichus</taxon>
    </lineage>
</organism>
<keyword evidence="4" id="KW-1185">Reference proteome</keyword>
<evidence type="ECO:0000259" key="2">
    <source>
        <dbReference type="PROSITE" id="PS50011"/>
    </source>
</evidence>
<dbReference type="PANTHER" id="PTHR47096:SF1">
    <property type="entry name" value="MISSHAPEN LIKE KINASE 1"/>
    <property type="match status" value="1"/>
</dbReference>
<dbReference type="PROSITE" id="PS50011">
    <property type="entry name" value="PROTEIN_KINASE_DOM"/>
    <property type="match status" value="1"/>
</dbReference>
<dbReference type="SUPFAM" id="SSF56112">
    <property type="entry name" value="Protein kinase-like (PK-like)"/>
    <property type="match status" value="1"/>
</dbReference>
<feature type="domain" description="Protein kinase" evidence="2">
    <location>
        <begin position="25"/>
        <end position="124"/>
    </location>
</feature>
<dbReference type="GO" id="GO:0005829">
    <property type="term" value="C:cytosol"/>
    <property type="evidence" value="ECO:0007669"/>
    <property type="project" value="TreeGrafter"/>
</dbReference>
<dbReference type="Proteomes" id="UP000518266">
    <property type="component" value="Unassembled WGS sequence"/>
</dbReference>
<dbReference type="Gene3D" id="3.30.200.20">
    <property type="entry name" value="Phosphorylase Kinase, domain 1"/>
    <property type="match status" value="1"/>
</dbReference>
<dbReference type="InterPro" id="IPR000719">
    <property type="entry name" value="Prot_kinase_dom"/>
</dbReference>
<dbReference type="AlphaFoldDB" id="A0A7J5XLK1"/>
<evidence type="ECO:0000313" key="3">
    <source>
        <dbReference type="EMBL" id="KAF3837954.1"/>
    </source>
</evidence>
<dbReference type="InterPro" id="IPR011009">
    <property type="entry name" value="Kinase-like_dom_sf"/>
</dbReference>
<keyword evidence="1" id="KW-0067">ATP-binding</keyword>
<reference evidence="3 4" key="1">
    <citation type="submission" date="2020-03" db="EMBL/GenBank/DDBJ databases">
        <title>Dissostichus mawsoni Genome sequencing and assembly.</title>
        <authorList>
            <person name="Park H."/>
        </authorList>
    </citation>
    <scope>NUCLEOTIDE SEQUENCE [LARGE SCALE GENOMIC DNA]</scope>
    <source>
        <strain evidence="3">DM0001</strain>
        <tissue evidence="3">Muscle</tissue>
    </source>
</reference>
<dbReference type="GO" id="GO:0005524">
    <property type="term" value="F:ATP binding"/>
    <property type="evidence" value="ECO:0007669"/>
    <property type="project" value="UniProtKB-UniRule"/>
</dbReference>
<evidence type="ECO:0000256" key="1">
    <source>
        <dbReference type="PROSITE-ProRule" id="PRU10141"/>
    </source>
</evidence>
<dbReference type="EMBL" id="JAAKFY010000022">
    <property type="protein sequence ID" value="KAF3837954.1"/>
    <property type="molecule type" value="Genomic_DNA"/>
</dbReference>
<evidence type="ECO:0000313" key="4">
    <source>
        <dbReference type="Proteomes" id="UP000518266"/>
    </source>
</evidence>
<accession>A0A7J5XLK1</accession>
<name>A0A7J5XLK1_DISMA</name>
<gene>
    <name evidence="3" type="ORF">F7725_009722</name>
</gene>
<dbReference type="InterPro" id="IPR051700">
    <property type="entry name" value="STE20_Ser-Thr_kinase"/>
</dbReference>
<proteinExistence type="predicted"/>
<dbReference type="PANTHER" id="PTHR47096">
    <property type="entry name" value="MISSHAPEN LIKE KINASE 1"/>
    <property type="match status" value="1"/>
</dbReference>